<protein>
    <submittedName>
        <fullName evidence="6">Lipopolysaccharide transport system ATP-binding protein</fullName>
    </submittedName>
</protein>
<dbReference type="PROSITE" id="PS50893">
    <property type="entry name" value="ABC_TRANSPORTER_2"/>
    <property type="match status" value="1"/>
</dbReference>
<evidence type="ECO:0000256" key="3">
    <source>
        <dbReference type="ARBA" id="ARBA00022741"/>
    </source>
</evidence>
<dbReference type="GO" id="GO:0005524">
    <property type="term" value="F:ATP binding"/>
    <property type="evidence" value="ECO:0007669"/>
    <property type="project" value="UniProtKB-KW"/>
</dbReference>
<dbReference type="GO" id="GO:0016887">
    <property type="term" value="F:ATP hydrolysis activity"/>
    <property type="evidence" value="ECO:0007669"/>
    <property type="project" value="InterPro"/>
</dbReference>
<dbReference type="AlphaFoldDB" id="A0A1G9A9T5"/>
<evidence type="ECO:0000313" key="6">
    <source>
        <dbReference type="EMBL" id="SDK24067.1"/>
    </source>
</evidence>
<dbReference type="GO" id="GO:0140359">
    <property type="term" value="F:ABC-type transporter activity"/>
    <property type="evidence" value="ECO:0007669"/>
    <property type="project" value="InterPro"/>
</dbReference>
<comment type="similarity">
    <text evidence="1">Belongs to the ABC transporter superfamily.</text>
</comment>
<keyword evidence="7" id="KW-1185">Reference proteome</keyword>
<dbReference type="InterPro" id="IPR027417">
    <property type="entry name" value="P-loop_NTPase"/>
</dbReference>
<evidence type="ECO:0000256" key="2">
    <source>
        <dbReference type="ARBA" id="ARBA00022448"/>
    </source>
</evidence>
<dbReference type="PROSITE" id="PS00211">
    <property type="entry name" value="ABC_TRANSPORTER_1"/>
    <property type="match status" value="1"/>
</dbReference>
<dbReference type="InterPro" id="IPR003439">
    <property type="entry name" value="ABC_transporter-like_ATP-bd"/>
</dbReference>
<evidence type="ECO:0000313" key="7">
    <source>
        <dbReference type="Proteomes" id="UP000199305"/>
    </source>
</evidence>
<dbReference type="STRING" id="658219.SAMN05216212_1908"/>
<keyword evidence="3" id="KW-0547">Nucleotide-binding</keyword>
<proteinExistence type="inferred from homology"/>
<accession>A0A1G9A9T5</accession>
<dbReference type="PANTHER" id="PTHR46743:SF2">
    <property type="entry name" value="TEICHOIC ACIDS EXPORT ATP-BINDING PROTEIN TAGH"/>
    <property type="match status" value="1"/>
</dbReference>
<dbReference type="InterPro" id="IPR050683">
    <property type="entry name" value="Bact_Polysacc_Export_ATP-bd"/>
</dbReference>
<dbReference type="CDD" id="cd03220">
    <property type="entry name" value="ABC_KpsT_Wzt"/>
    <property type="match status" value="1"/>
</dbReference>
<keyword evidence="4 6" id="KW-0067">ATP-binding</keyword>
<dbReference type="Pfam" id="PF00005">
    <property type="entry name" value="ABC_tran"/>
    <property type="match status" value="1"/>
</dbReference>
<dbReference type="EMBL" id="FNFH01000003">
    <property type="protein sequence ID" value="SDK24067.1"/>
    <property type="molecule type" value="Genomic_DNA"/>
</dbReference>
<dbReference type="InterPro" id="IPR003593">
    <property type="entry name" value="AAA+_ATPase"/>
</dbReference>
<dbReference type="RefSeq" id="WP_217631410.1">
    <property type="nucleotide sequence ID" value="NZ_FNFH01000003.1"/>
</dbReference>
<dbReference type="InterPro" id="IPR015860">
    <property type="entry name" value="ABC_transpr_TagH-like"/>
</dbReference>
<keyword evidence="2" id="KW-0813">Transport</keyword>
<feature type="domain" description="ABC transporter" evidence="5">
    <location>
        <begin position="31"/>
        <end position="255"/>
    </location>
</feature>
<organism evidence="6 7">
    <name type="scientific">Microbulbifer yueqingensis</name>
    <dbReference type="NCBI Taxonomy" id="658219"/>
    <lineage>
        <taxon>Bacteria</taxon>
        <taxon>Pseudomonadati</taxon>
        <taxon>Pseudomonadota</taxon>
        <taxon>Gammaproteobacteria</taxon>
        <taxon>Cellvibrionales</taxon>
        <taxon>Microbulbiferaceae</taxon>
        <taxon>Microbulbifer</taxon>
    </lineage>
</organism>
<dbReference type="Proteomes" id="UP000199305">
    <property type="component" value="Unassembled WGS sequence"/>
</dbReference>
<evidence type="ECO:0000256" key="1">
    <source>
        <dbReference type="ARBA" id="ARBA00005417"/>
    </source>
</evidence>
<evidence type="ECO:0000259" key="5">
    <source>
        <dbReference type="PROSITE" id="PS50893"/>
    </source>
</evidence>
<dbReference type="SMART" id="SM00382">
    <property type="entry name" value="AAA"/>
    <property type="match status" value="1"/>
</dbReference>
<dbReference type="GO" id="GO:0016020">
    <property type="term" value="C:membrane"/>
    <property type="evidence" value="ECO:0007669"/>
    <property type="project" value="InterPro"/>
</dbReference>
<evidence type="ECO:0000256" key="4">
    <source>
        <dbReference type="ARBA" id="ARBA00022840"/>
    </source>
</evidence>
<name>A0A1G9A9T5_9GAMM</name>
<gene>
    <name evidence="6" type="ORF">SAMN05216212_1908</name>
</gene>
<dbReference type="SUPFAM" id="SSF52540">
    <property type="entry name" value="P-loop containing nucleoside triphosphate hydrolases"/>
    <property type="match status" value="1"/>
</dbReference>
<sequence length="255" mass="27815">MTENILIGKSLSEETQLGVDDKALTKEQVMLKLDSVGVSYPDNRRFSRDKFWALKSVSLDLRKGETLGVLGRNGAGKSTLLKLLAGIIEPDTGTLFRRPGVHTSLLALQLGFIPDLSGRENAIMSCILLGMSRKAARARLESIFKFAEIEDAIDKPVSVYSAGMRARLGFGVAMEADPDILLIDEVLGVGDKDFRVKSKDVILEKIHSDKSVVIVSHDLATVEELCDRAVYIKDGVTVQQGSVDEVVSTYCRDGS</sequence>
<reference evidence="7" key="1">
    <citation type="submission" date="2016-10" db="EMBL/GenBank/DDBJ databases">
        <authorList>
            <person name="Varghese N."/>
            <person name="Submissions S."/>
        </authorList>
    </citation>
    <scope>NUCLEOTIDE SEQUENCE [LARGE SCALE GENOMIC DNA]</scope>
    <source>
        <strain evidence="7">CGMCC 1.10658</strain>
    </source>
</reference>
<dbReference type="PANTHER" id="PTHR46743">
    <property type="entry name" value="TEICHOIC ACIDS EXPORT ATP-BINDING PROTEIN TAGH"/>
    <property type="match status" value="1"/>
</dbReference>
<dbReference type="Gene3D" id="3.40.50.300">
    <property type="entry name" value="P-loop containing nucleotide triphosphate hydrolases"/>
    <property type="match status" value="1"/>
</dbReference>
<dbReference type="InterPro" id="IPR017871">
    <property type="entry name" value="ABC_transporter-like_CS"/>
</dbReference>